<evidence type="ECO:0000313" key="3">
    <source>
        <dbReference type="EMBL" id="SLN56790.1"/>
    </source>
</evidence>
<reference evidence="3 4" key="1">
    <citation type="submission" date="2017-03" db="EMBL/GenBank/DDBJ databases">
        <authorList>
            <person name="Afonso C.L."/>
            <person name="Miller P.J."/>
            <person name="Scott M.A."/>
            <person name="Spackman E."/>
            <person name="Goraichik I."/>
            <person name="Dimitrov K.M."/>
            <person name="Suarez D.L."/>
            <person name="Swayne D.E."/>
        </authorList>
    </citation>
    <scope>NUCLEOTIDE SEQUENCE [LARGE SCALE GENOMIC DNA]</scope>
    <source>
        <strain evidence="3 4">CECT 7691</strain>
    </source>
</reference>
<evidence type="ECO:0000259" key="2">
    <source>
        <dbReference type="Pfam" id="PF21305"/>
    </source>
</evidence>
<name>A0A1Y5TBQ0_9PROT</name>
<evidence type="ECO:0000313" key="4">
    <source>
        <dbReference type="Proteomes" id="UP000193200"/>
    </source>
</evidence>
<dbReference type="InterPro" id="IPR049371">
    <property type="entry name" value="GspD-like_N0"/>
</dbReference>
<accession>A0A1Y5TBQ0</accession>
<dbReference type="AlphaFoldDB" id="A0A1Y5TBQ0"/>
<keyword evidence="4" id="KW-1185">Reference proteome</keyword>
<feature type="signal peptide" evidence="1">
    <location>
        <begin position="1"/>
        <end position="19"/>
    </location>
</feature>
<feature type="chain" id="PRO_5012531657" description="GspD-like N0 domain-containing protein" evidence="1">
    <location>
        <begin position="20"/>
        <end position="658"/>
    </location>
</feature>
<dbReference type="InterPro" id="IPR038591">
    <property type="entry name" value="NolW-like_sf"/>
</dbReference>
<dbReference type="Gene3D" id="2.20.110.10">
    <property type="entry name" value="Histone H3 K4-specific methyltransferase SET7/9 N-terminal domain"/>
    <property type="match status" value="1"/>
</dbReference>
<feature type="domain" description="GspD-like N0" evidence="2">
    <location>
        <begin position="411"/>
        <end position="478"/>
    </location>
</feature>
<organism evidence="3 4">
    <name type="scientific">Oceanibacterium hippocampi</name>
    <dbReference type="NCBI Taxonomy" id="745714"/>
    <lineage>
        <taxon>Bacteria</taxon>
        <taxon>Pseudomonadati</taxon>
        <taxon>Pseudomonadota</taxon>
        <taxon>Alphaproteobacteria</taxon>
        <taxon>Sneathiellales</taxon>
        <taxon>Sneathiellaceae</taxon>
        <taxon>Oceanibacterium</taxon>
    </lineage>
</organism>
<keyword evidence="1" id="KW-0732">Signal</keyword>
<dbReference type="Gene3D" id="3.30.1370.120">
    <property type="match status" value="1"/>
</dbReference>
<dbReference type="InParanoid" id="A0A1Y5TBQ0"/>
<sequence length="658" mass="68557">MHNPAGRKYLATLFGVAFAMTGTLGGALAQQGQIRDPENGCATSNPFPNPNESITWNGACKDGLLEGPGTLTWFRDGAATEKDVGTFRRGELEGQAEISFADGSTIFGTYRAGQRHGEFIVFRPDGRYIRAIYEDGALVAERELTTREYRELRNRRTADAGSARREMQETVQEAAANPVAGAPTTLLPSAAATTAGAAATAATAYPSVPAYVPPAQPAYASVPVPVYSSAPTSSTAIAPPVYSPVAPPADPGGSGPVRAEDGRIRIPTIPMPIVPARLPGEPDLPSPYANLSGAATASLSPPVAYQAPVAAPVSYAQPAFNPPAYTAPAYEAPAAPLQPVTLRPPATMPAYQAPAAMPAYQPPVPTYQPPIPSYQPPAQMVRATPAPVPTPRPAAPIGQAAAGDPGELLALNFEDADLREVIRLVLGDVLGEPYSVDPAVSGRVSLPPGSLVRRDEMLPLLRRVMLLNGAELVRDQNGYRAVQVAGPNLAGGARIAVASDPESAFVAGYAKERVGDLAGAAADYDAIRRRFPGTQTAMLAEERLTTLQAAPAMAARAAPAQPVVASAQPAPAAGPGDQSLNGRTVCTQPDLYGDGSYWCGTVLEHGYGHYRVKVSELQADGLFSFGFSGDTCTGGGFLSLMSRGKEVRVPEACMTLVN</sequence>
<evidence type="ECO:0000256" key="1">
    <source>
        <dbReference type="SAM" id="SignalP"/>
    </source>
</evidence>
<dbReference type="RefSeq" id="WP_085883828.1">
    <property type="nucleotide sequence ID" value="NZ_FWFR01000002.1"/>
</dbReference>
<gene>
    <name evidence="3" type="ORF">OCH7691_02477</name>
</gene>
<dbReference type="SUPFAM" id="SSF82185">
    <property type="entry name" value="Histone H3 K4-specific methyltransferase SET7/9 N-terminal domain"/>
    <property type="match status" value="1"/>
</dbReference>
<dbReference type="Pfam" id="PF21305">
    <property type="entry name" value="type_II_gspD_N0"/>
    <property type="match status" value="1"/>
</dbReference>
<dbReference type="Proteomes" id="UP000193200">
    <property type="component" value="Unassembled WGS sequence"/>
</dbReference>
<proteinExistence type="predicted"/>
<dbReference type="EMBL" id="FWFR01000002">
    <property type="protein sequence ID" value="SLN56790.1"/>
    <property type="molecule type" value="Genomic_DNA"/>
</dbReference>
<protein>
    <recommendedName>
        <fullName evidence="2">GspD-like N0 domain-containing protein</fullName>
    </recommendedName>
</protein>
<dbReference type="OrthoDB" id="7159040at2"/>